<dbReference type="GO" id="GO:0003677">
    <property type="term" value="F:DNA binding"/>
    <property type="evidence" value="ECO:0007669"/>
    <property type="project" value="InterPro"/>
</dbReference>
<dbReference type="GO" id="GO:0005524">
    <property type="term" value="F:ATP binding"/>
    <property type="evidence" value="ECO:0007669"/>
    <property type="project" value="InterPro"/>
</dbReference>
<name>A0A6C0JQW0_9ZZZZ</name>
<dbReference type="EMBL" id="MN740684">
    <property type="protein sequence ID" value="QHU07271.1"/>
    <property type="molecule type" value="Genomic_DNA"/>
</dbReference>
<dbReference type="InterPro" id="IPR001650">
    <property type="entry name" value="Helicase_C-like"/>
</dbReference>
<feature type="domain" description="Helicase ATP-binding" evidence="1">
    <location>
        <begin position="48"/>
        <end position="254"/>
    </location>
</feature>
<dbReference type="Gene3D" id="3.40.50.300">
    <property type="entry name" value="P-loop containing nucleotide triphosphate hydrolases"/>
    <property type="match status" value="2"/>
</dbReference>
<accession>A0A6C0JQW0</accession>
<dbReference type="InterPro" id="IPR006935">
    <property type="entry name" value="Helicase/UvrB_N"/>
</dbReference>
<dbReference type="AlphaFoldDB" id="A0A6C0JQW0"/>
<evidence type="ECO:0000259" key="1">
    <source>
        <dbReference type="PROSITE" id="PS51192"/>
    </source>
</evidence>
<dbReference type="SUPFAM" id="SSF52540">
    <property type="entry name" value="P-loop containing nucleoside triphosphate hydrolases"/>
    <property type="match status" value="1"/>
</dbReference>
<dbReference type="Pfam" id="PF04851">
    <property type="entry name" value="ResIII"/>
    <property type="match status" value="1"/>
</dbReference>
<dbReference type="InterPro" id="IPR014001">
    <property type="entry name" value="Helicase_ATP-bd"/>
</dbReference>
<sequence>MKSRYKIFKEYEKYKQKFDEKNIDELCNIKKEEFILQPQQLFLKEYFKNNLNSIKQFLLYHEIGSGKTCTSIILAEDFLKINNNNRILVILPARLKNNFYDELISSCTNFKYFTKQEYNEFQLTKNDKLRNKFIKEIDKKYEIISYERFRLNCIKHSKNIIGYINNFTKDKMVIIDEVHNLISDTYNINLYINIETLGKLPLPHVRKTISINSVLIKLLAKYSNDSCKLIYLTATPIYDSIKELPELVYLLNPEKGLDIKEALTNASTNYNLEKLKGKISYFPGASKTAYPKPNIITHTIEMSKTQDKLTLHAMTLNQKDDNEKEAFLSYQRQIAVSCLNKTYNMSKILENLPEYAPKIDKLYNIITSDKVYGKHVIYTSFINVGINVIEKVLINNGWKSIFEVYNNPEKWEKYENKVYAIWSGSESDIKKNTIKQIINGKDNIYGNKIKVLIGSPSIKEGISFKHIQHIHLLDPVWNMSGKKQIEGRAIRFCSHYDINEKVHKNLKREINIHIYKLKLNKKATISETIDHKLYDKILPKKYEEVEVLENNLKKVAIDYHLFKKMYKKNTKSPRKSNDSNLSLDEKQLKVRKTVKNPPKFTCNPKIRRPDKNSEECTSSIFSVKRKNKYGELCCYKKQKITVKNTCPTKRRPIDGKCQNGLFKRKNKHGDYCCYKYNKI</sequence>
<dbReference type="GO" id="GO:0016787">
    <property type="term" value="F:hydrolase activity"/>
    <property type="evidence" value="ECO:0007669"/>
    <property type="project" value="InterPro"/>
</dbReference>
<dbReference type="CDD" id="cd18785">
    <property type="entry name" value="SF2_C"/>
    <property type="match status" value="1"/>
</dbReference>
<reference evidence="2" key="1">
    <citation type="journal article" date="2020" name="Nature">
        <title>Giant virus diversity and host interactions through global metagenomics.</title>
        <authorList>
            <person name="Schulz F."/>
            <person name="Roux S."/>
            <person name="Paez-Espino D."/>
            <person name="Jungbluth S."/>
            <person name="Walsh D.A."/>
            <person name="Denef V.J."/>
            <person name="McMahon K.D."/>
            <person name="Konstantinidis K.T."/>
            <person name="Eloe-Fadrosh E.A."/>
            <person name="Kyrpides N.C."/>
            <person name="Woyke T."/>
        </authorList>
    </citation>
    <scope>NUCLEOTIDE SEQUENCE</scope>
    <source>
        <strain evidence="2">GVMAG-S-1040241-154</strain>
    </source>
</reference>
<protein>
    <recommendedName>
        <fullName evidence="1">Helicase ATP-binding domain-containing protein</fullName>
    </recommendedName>
</protein>
<proteinExistence type="predicted"/>
<organism evidence="2">
    <name type="scientific">viral metagenome</name>
    <dbReference type="NCBI Taxonomy" id="1070528"/>
    <lineage>
        <taxon>unclassified sequences</taxon>
        <taxon>metagenomes</taxon>
        <taxon>organismal metagenomes</taxon>
    </lineage>
</organism>
<evidence type="ECO:0000313" key="2">
    <source>
        <dbReference type="EMBL" id="QHU07271.1"/>
    </source>
</evidence>
<dbReference type="InterPro" id="IPR027417">
    <property type="entry name" value="P-loop_NTPase"/>
</dbReference>
<dbReference type="PROSITE" id="PS51192">
    <property type="entry name" value="HELICASE_ATP_BIND_1"/>
    <property type="match status" value="1"/>
</dbReference>
<dbReference type="Pfam" id="PF00271">
    <property type="entry name" value="Helicase_C"/>
    <property type="match status" value="1"/>
</dbReference>
<dbReference type="SMART" id="SM00487">
    <property type="entry name" value="DEXDc"/>
    <property type="match status" value="1"/>
</dbReference>